<dbReference type="Proteomes" id="UP001515500">
    <property type="component" value="Chromosome 8"/>
</dbReference>
<dbReference type="AlphaFoldDB" id="A0AB40BWP0"/>
<dbReference type="PANTHER" id="PTHR45495:SF1">
    <property type="entry name" value="DNAJ PROTEIN JJJ1 HOMOLOG"/>
    <property type="match status" value="1"/>
</dbReference>
<feature type="domain" description="J" evidence="3">
    <location>
        <begin position="8"/>
        <end position="77"/>
    </location>
</feature>
<feature type="region of interest" description="Disordered" evidence="2">
    <location>
        <begin position="284"/>
        <end position="350"/>
    </location>
</feature>
<reference evidence="5" key="1">
    <citation type="submission" date="2025-08" db="UniProtKB">
        <authorList>
            <consortium name="RefSeq"/>
        </authorList>
    </citation>
    <scope>IDENTIFICATION</scope>
</reference>
<dbReference type="Gene3D" id="1.10.287.110">
    <property type="entry name" value="DnaJ domain"/>
    <property type="match status" value="1"/>
</dbReference>
<dbReference type="InterPro" id="IPR018253">
    <property type="entry name" value="DnaJ_domain_CS"/>
</dbReference>
<dbReference type="CDD" id="cd06257">
    <property type="entry name" value="DnaJ"/>
    <property type="match status" value="1"/>
</dbReference>
<dbReference type="PROSITE" id="PS00636">
    <property type="entry name" value="DNAJ_1"/>
    <property type="match status" value="1"/>
</dbReference>
<protein>
    <submittedName>
        <fullName evidence="5">DNAJ protein JJJ1 homolog</fullName>
    </submittedName>
</protein>
<dbReference type="SMART" id="SM00271">
    <property type="entry name" value="DnaJ"/>
    <property type="match status" value="1"/>
</dbReference>
<feature type="compositionally biased region" description="Basic and acidic residues" evidence="2">
    <location>
        <begin position="319"/>
        <end position="329"/>
    </location>
</feature>
<dbReference type="PROSITE" id="PS50076">
    <property type="entry name" value="DNAJ_2"/>
    <property type="match status" value="1"/>
</dbReference>
<evidence type="ECO:0000256" key="1">
    <source>
        <dbReference type="SAM" id="Coils"/>
    </source>
</evidence>
<dbReference type="GeneID" id="120267182"/>
<proteinExistence type="predicted"/>
<name>A0AB40BWP0_DIOCR</name>
<dbReference type="InterPro" id="IPR044648">
    <property type="entry name" value="JJJ1_plant"/>
</dbReference>
<gene>
    <name evidence="5" type="primary">LOC120267182</name>
</gene>
<feature type="compositionally biased region" description="Low complexity" evidence="2">
    <location>
        <begin position="333"/>
        <end position="350"/>
    </location>
</feature>
<keyword evidence="1" id="KW-0175">Coiled coil</keyword>
<evidence type="ECO:0000313" key="5">
    <source>
        <dbReference type="RefSeq" id="XP_039130814.1"/>
    </source>
</evidence>
<dbReference type="PRINTS" id="PR00625">
    <property type="entry name" value="JDOMAIN"/>
</dbReference>
<dbReference type="SUPFAM" id="SSF46565">
    <property type="entry name" value="Chaperone J-domain"/>
    <property type="match status" value="1"/>
</dbReference>
<feature type="compositionally biased region" description="Basic residues" evidence="2">
    <location>
        <begin position="288"/>
        <end position="299"/>
    </location>
</feature>
<evidence type="ECO:0000256" key="2">
    <source>
        <dbReference type="SAM" id="MobiDB-lite"/>
    </source>
</evidence>
<dbReference type="GO" id="GO:0005783">
    <property type="term" value="C:endoplasmic reticulum"/>
    <property type="evidence" value="ECO:0007669"/>
    <property type="project" value="UniProtKB-ARBA"/>
</dbReference>
<dbReference type="PANTHER" id="PTHR45495">
    <property type="entry name" value="DNAJ PROTEIN JJJ1 HOMOLOG"/>
    <property type="match status" value="1"/>
</dbReference>
<accession>A0AB40BWP0</accession>
<dbReference type="InterPro" id="IPR036869">
    <property type="entry name" value="J_dom_sf"/>
</dbReference>
<sequence>MAKPNRRCYYEVLSVSINATDDEIRSTFRRLALRIHPDKQAANGVPIAEATAAFQDLLQAYEVLSDPKERSWYDSHRSQVLSSNPKSAVPSRSSYFSRHSNLDLENFFSPSCFSGFSDSGKGFFKVYGDVFTLIHSQELYFAKKLGLGFDRPPQIGNVYSPYSEFMAFYDYWLGFSTVIDFDWVYDQEEAKNDRNLLVRELVVLVRNLDKRIIDLKGKESEQDEKLREKKRLKKKEKEEEMEEEGIWYNTLSAHQKMFVDNLRKKRNTNTKFTMEKLQAMIKEMQKKQEKKNKKKKKSERMKANKENEIYDECDDDEEKKERDRRRSEGTELDSNNNDDNRTNNPNANGH</sequence>
<feature type="coiled-coil region" evidence="1">
    <location>
        <begin position="215"/>
        <end position="243"/>
    </location>
</feature>
<dbReference type="Pfam" id="PF00226">
    <property type="entry name" value="DnaJ"/>
    <property type="match status" value="1"/>
</dbReference>
<keyword evidence="4" id="KW-1185">Reference proteome</keyword>
<evidence type="ECO:0000313" key="4">
    <source>
        <dbReference type="Proteomes" id="UP001515500"/>
    </source>
</evidence>
<dbReference type="RefSeq" id="XP_039130814.1">
    <property type="nucleotide sequence ID" value="XM_039274880.1"/>
</dbReference>
<organism evidence="4 5">
    <name type="scientific">Dioscorea cayennensis subsp. rotundata</name>
    <name type="common">White Guinea yam</name>
    <name type="synonym">Dioscorea rotundata</name>
    <dbReference type="NCBI Taxonomy" id="55577"/>
    <lineage>
        <taxon>Eukaryota</taxon>
        <taxon>Viridiplantae</taxon>
        <taxon>Streptophyta</taxon>
        <taxon>Embryophyta</taxon>
        <taxon>Tracheophyta</taxon>
        <taxon>Spermatophyta</taxon>
        <taxon>Magnoliopsida</taxon>
        <taxon>Liliopsida</taxon>
        <taxon>Dioscoreales</taxon>
        <taxon>Dioscoreaceae</taxon>
        <taxon>Dioscorea</taxon>
    </lineage>
</organism>
<dbReference type="InterPro" id="IPR001623">
    <property type="entry name" value="DnaJ_domain"/>
</dbReference>
<feature type="compositionally biased region" description="Acidic residues" evidence="2">
    <location>
        <begin position="309"/>
        <end position="318"/>
    </location>
</feature>
<evidence type="ECO:0000259" key="3">
    <source>
        <dbReference type="PROSITE" id="PS50076"/>
    </source>
</evidence>